<dbReference type="CDD" id="cd08504">
    <property type="entry name" value="PBP2_OppA"/>
    <property type="match status" value="1"/>
</dbReference>
<comment type="subcellular location">
    <subcellularLocation>
        <location evidence="1">Cell membrane</location>
        <topology evidence="1">Lipid-anchor</topology>
    </subcellularLocation>
</comment>
<dbReference type="GO" id="GO:0043190">
    <property type="term" value="C:ATP-binding cassette (ABC) transporter complex"/>
    <property type="evidence" value="ECO:0007669"/>
    <property type="project" value="InterPro"/>
</dbReference>
<keyword evidence="3" id="KW-0813">Transport</keyword>
<feature type="domain" description="Solute-binding protein family 5" evidence="6">
    <location>
        <begin position="88"/>
        <end position="468"/>
    </location>
</feature>
<dbReference type="InterPro" id="IPR000914">
    <property type="entry name" value="SBP_5_dom"/>
</dbReference>
<dbReference type="PANTHER" id="PTHR30290:SF10">
    <property type="entry name" value="PERIPLASMIC OLIGOPEPTIDE-BINDING PROTEIN-RELATED"/>
    <property type="match status" value="1"/>
</dbReference>
<dbReference type="Gene3D" id="3.90.76.10">
    <property type="entry name" value="Dipeptide-binding Protein, Domain 1"/>
    <property type="match status" value="1"/>
</dbReference>
<dbReference type="STRING" id="1048340.SAMN05444487_109103"/>
<dbReference type="SUPFAM" id="SSF53850">
    <property type="entry name" value="Periplasmic binding protein-like II"/>
    <property type="match status" value="1"/>
</dbReference>
<dbReference type="RefSeq" id="WP_091740166.1">
    <property type="nucleotide sequence ID" value="NZ_FNNQ01000009.1"/>
</dbReference>
<evidence type="ECO:0000313" key="7">
    <source>
        <dbReference type="EMBL" id="SDX05496.1"/>
    </source>
</evidence>
<evidence type="ECO:0000313" key="8">
    <source>
        <dbReference type="Proteomes" id="UP000198534"/>
    </source>
</evidence>
<evidence type="ECO:0000256" key="2">
    <source>
        <dbReference type="ARBA" id="ARBA00005695"/>
    </source>
</evidence>
<evidence type="ECO:0000256" key="3">
    <source>
        <dbReference type="ARBA" id="ARBA00022448"/>
    </source>
</evidence>
<dbReference type="PANTHER" id="PTHR30290">
    <property type="entry name" value="PERIPLASMIC BINDING COMPONENT OF ABC TRANSPORTER"/>
    <property type="match status" value="1"/>
</dbReference>
<dbReference type="GO" id="GO:0030288">
    <property type="term" value="C:outer membrane-bounded periplasmic space"/>
    <property type="evidence" value="ECO:0007669"/>
    <property type="project" value="UniProtKB-ARBA"/>
</dbReference>
<dbReference type="PROSITE" id="PS01040">
    <property type="entry name" value="SBP_BACTERIAL_5"/>
    <property type="match status" value="1"/>
</dbReference>
<dbReference type="Pfam" id="PF00496">
    <property type="entry name" value="SBP_bac_5"/>
    <property type="match status" value="1"/>
</dbReference>
<dbReference type="AlphaFoldDB" id="A0A1H2YK10"/>
<dbReference type="FunFam" id="3.90.76.10:FF:000001">
    <property type="entry name" value="Oligopeptide ABC transporter substrate-binding protein"/>
    <property type="match status" value="1"/>
</dbReference>
<dbReference type="FunFam" id="3.10.105.10:FF:000001">
    <property type="entry name" value="Oligopeptide ABC transporter, oligopeptide-binding protein"/>
    <property type="match status" value="1"/>
</dbReference>
<accession>A0A1H2YK10</accession>
<evidence type="ECO:0000256" key="5">
    <source>
        <dbReference type="ARBA" id="ARBA00022856"/>
    </source>
</evidence>
<name>A0A1H2YK10_9BACL</name>
<keyword evidence="5" id="KW-0653">Protein transport</keyword>
<gene>
    <name evidence="7" type="ORF">SAMN05444487_109103</name>
</gene>
<keyword evidence="4" id="KW-0732">Signal</keyword>
<dbReference type="PROSITE" id="PS51257">
    <property type="entry name" value="PROKAR_LIPOPROTEIN"/>
    <property type="match status" value="1"/>
</dbReference>
<dbReference type="EMBL" id="FNNQ01000009">
    <property type="protein sequence ID" value="SDX05496.1"/>
    <property type="molecule type" value="Genomic_DNA"/>
</dbReference>
<dbReference type="GO" id="GO:0015833">
    <property type="term" value="P:peptide transport"/>
    <property type="evidence" value="ECO:0007669"/>
    <property type="project" value="UniProtKB-KW"/>
</dbReference>
<dbReference type="OrthoDB" id="9801912at2"/>
<keyword evidence="5" id="KW-0571">Peptide transport</keyword>
<dbReference type="Proteomes" id="UP000198534">
    <property type="component" value="Unassembled WGS sequence"/>
</dbReference>
<evidence type="ECO:0000256" key="4">
    <source>
        <dbReference type="ARBA" id="ARBA00022729"/>
    </source>
</evidence>
<evidence type="ECO:0000259" key="6">
    <source>
        <dbReference type="Pfam" id="PF00496"/>
    </source>
</evidence>
<protein>
    <submittedName>
        <fullName evidence="7">Oligopeptide transport system substrate-binding protein</fullName>
    </submittedName>
</protein>
<dbReference type="Gene3D" id="3.40.190.10">
    <property type="entry name" value="Periplasmic binding protein-like II"/>
    <property type="match status" value="1"/>
</dbReference>
<comment type="similarity">
    <text evidence="2">Belongs to the bacterial solute-binding protein 5 family.</text>
</comment>
<proteinExistence type="inferred from homology"/>
<evidence type="ECO:0000256" key="1">
    <source>
        <dbReference type="ARBA" id="ARBA00004193"/>
    </source>
</evidence>
<dbReference type="InterPro" id="IPR030678">
    <property type="entry name" value="Peptide/Ni-bd"/>
</dbReference>
<reference evidence="7 8" key="1">
    <citation type="submission" date="2016-10" db="EMBL/GenBank/DDBJ databases">
        <authorList>
            <person name="de Groot N.N."/>
        </authorList>
    </citation>
    <scope>NUCLEOTIDE SEQUENCE [LARGE SCALE GENOMIC DNA]</scope>
    <source>
        <strain evidence="7 8">DSM 45610</strain>
    </source>
</reference>
<organism evidence="7 8">
    <name type="scientific">Marininema mesophilum</name>
    <dbReference type="NCBI Taxonomy" id="1048340"/>
    <lineage>
        <taxon>Bacteria</taxon>
        <taxon>Bacillati</taxon>
        <taxon>Bacillota</taxon>
        <taxon>Bacilli</taxon>
        <taxon>Bacillales</taxon>
        <taxon>Thermoactinomycetaceae</taxon>
        <taxon>Marininema</taxon>
    </lineage>
</organism>
<dbReference type="InterPro" id="IPR039424">
    <property type="entry name" value="SBP_5"/>
</dbReference>
<dbReference type="GO" id="GO:1904680">
    <property type="term" value="F:peptide transmembrane transporter activity"/>
    <property type="evidence" value="ECO:0007669"/>
    <property type="project" value="TreeGrafter"/>
</dbReference>
<sequence>MKKKGVVLTVVIFTVATMLSGCGLIDSLGWGDKKKAAPAEEEKEKQVLRMTTEADPPTLDSATALDGSSFNVLNNVMEGLMRLDKDNKPQPAMAEAMPKVSADKKSYTFKIRKNAKWSDGKAVKAQDFVYAWKRALNPRLKLQSAVILFPIVNAQAYYGGQLPETTLGIKALDDRTLQVNLRYPTPYFLSMLASAAYLPQRQDIVKKYGQEYGTNKDTMVYNGPFILSKWKHEQGYQYKKNKGYWDAKTVQLEKADVKIVSDSVSAMNDYTSNRSDLSPLSDKLVKAFQSGNEYQSVDRGATFLLVFNNRMKFFQNKKIRKALSLAIDRDELVNGVMKNGSRPAKGMVPDGIDDAHGKTFRKDAGTLTHYDAAEAKQLLNEGMKELGISTPPTLQLSVNDDDRKKIALFLKNEWKNNLGIDVSISPRAIKQKLAAEQRGMFNLSLVRWIGRYNDPMSFLEIGYSQSQVNFGRWSNADFDRLMEKSKVTKDLKQRNEDLVKAEKIVMDDAGVSPLFYESQAYVQKPYVKQLYRLPIGPEYSLKWTYIQGREQQPK</sequence>
<keyword evidence="8" id="KW-1185">Reference proteome</keyword>
<dbReference type="InterPro" id="IPR023765">
    <property type="entry name" value="SBP_5_CS"/>
</dbReference>
<dbReference type="Gene3D" id="3.10.105.10">
    <property type="entry name" value="Dipeptide-binding Protein, Domain 3"/>
    <property type="match status" value="1"/>
</dbReference>
<dbReference type="PIRSF" id="PIRSF002741">
    <property type="entry name" value="MppA"/>
    <property type="match status" value="1"/>
</dbReference>